<dbReference type="GeneID" id="9817483"/>
<gene>
    <name evidence="2" type="ORF">GCK72_008104</name>
</gene>
<dbReference type="EMBL" id="WUAV01000002">
    <property type="protein sequence ID" value="KAF1768142.1"/>
    <property type="molecule type" value="Genomic_DNA"/>
</dbReference>
<evidence type="ECO:0000313" key="3">
    <source>
        <dbReference type="Proteomes" id="UP000483820"/>
    </source>
</evidence>
<protein>
    <submittedName>
        <fullName evidence="2">Uncharacterized protein</fullName>
    </submittedName>
</protein>
<evidence type="ECO:0000313" key="2">
    <source>
        <dbReference type="EMBL" id="KAF1768142.1"/>
    </source>
</evidence>
<comment type="caution">
    <text evidence="2">The sequence shown here is derived from an EMBL/GenBank/DDBJ whole genome shotgun (WGS) entry which is preliminary data.</text>
</comment>
<dbReference type="CTD" id="9817483"/>
<sequence length="558" mass="66386">MAHNHRHYGAYDVYQGRQQGRNSLHEPYVKEAIRELKYVVECRICTEMIENKHFLKHVKDCAQKFNASFYKEEMIDSLFRASRFSTNQSLALLREKMEIAYFEATLDKGKMTMLHCTLCPTLQYHLDGGCIEDNQREAFKEAGGQIVQKQLSHFWEACHHEMQVGLQEIEDSFEDTTKDLFDEPSLSPLMDLQRIEILAEIDRNNAKEIQKQKDKYTAKKTEETRRQCNQFRDLAYKMYLHYWEEMFPMNHQQIIDILEYRQAIMARREEARYLIPFFPGYVQDTQESYIRRAKRDHNEEIACPICRDAVLRKHFLKEHLDKCAEEKRATEMQKDYAQNWFQSSDYFINHEASLLREKLEIAFMESLVDGKLTRVACALCDTLEQHVGGGCLDDYQKHAFKETTNQKKGVMLLKYRQVLQWDVEIGLEEISKKYEIEVDDLIEEPTGDWFVDQQNERRIGDILLASYDQKIIEQRRFMQYKMDNFRAWLDHKWQHAENVYNHHMIKMGEYLQTVRGKPNIVEILESRKRGMLDDKVEKEYEMWAKEEAENAANAANNS</sequence>
<proteinExistence type="predicted"/>
<keyword evidence="1" id="KW-0175">Coiled coil</keyword>
<dbReference type="AlphaFoldDB" id="A0A6A5HQR7"/>
<evidence type="ECO:0000256" key="1">
    <source>
        <dbReference type="SAM" id="Coils"/>
    </source>
</evidence>
<organism evidence="2 3">
    <name type="scientific">Caenorhabditis remanei</name>
    <name type="common">Caenorhabditis vulgaris</name>
    <dbReference type="NCBI Taxonomy" id="31234"/>
    <lineage>
        <taxon>Eukaryota</taxon>
        <taxon>Metazoa</taxon>
        <taxon>Ecdysozoa</taxon>
        <taxon>Nematoda</taxon>
        <taxon>Chromadorea</taxon>
        <taxon>Rhabditida</taxon>
        <taxon>Rhabditina</taxon>
        <taxon>Rhabditomorpha</taxon>
        <taxon>Rhabditoidea</taxon>
        <taxon>Rhabditidae</taxon>
        <taxon>Peloderinae</taxon>
        <taxon>Caenorhabditis</taxon>
    </lineage>
</organism>
<dbReference type="RefSeq" id="XP_003105787.2">
    <property type="nucleotide sequence ID" value="XM_003105739.2"/>
</dbReference>
<name>A0A6A5HQR7_CAERE</name>
<accession>A0A6A5HQR7</accession>
<reference evidence="2 3" key="1">
    <citation type="submission" date="2019-12" db="EMBL/GenBank/DDBJ databases">
        <title>Chromosome-level assembly of the Caenorhabditis remanei genome.</title>
        <authorList>
            <person name="Teterina A.A."/>
            <person name="Willis J.H."/>
            <person name="Phillips P.C."/>
        </authorList>
    </citation>
    <scope>NUCLEOTIDE SEQUENCE [LARGE SCALE GENOMIC DNA]</scope>
    <source>
        <strain evidence="2 3">PX506</strain>
        <tissue evidence="2">Whole organism</tissue>
    </source>
</reference>
<dbReference type="Proteomes" id="UP000483820">
    <property type="component" value="Chromosome II"/>
</dbReference>
<dbReference type="KEGG" id="crq:GCK72_008104"/>
<feature type="coiled-coil region" evidence="1">
    <location>
        <begin position="199"/>
        <end position="226"/>
    </location>
</feature>